<dbReference type="AlphaFoldDB" id="A0A2L0EV14"/>
<reference evidence="2 3" key="1">
    <citation type="submission" date="2015-09" db="EMBL/GenBank/DDBJ databases">
        <title>Sorangium comparison.</title>
        <authorList>
            <person name="Zaburannyi N."/>
            <person name="Bunk B."/>
            <person name="Overmann J."/>
            <person name="Mueller R."/>
        </authorList>
    </citation>
    <scope>NUCLEOTIDE SEQUENCE [LARGE SCALE GENOMIC DNA]</scope>
    <source>
        <strain evidence="2 3">So ce26</strain>
    </source>
</reference>
<keyword evidence="1" id="KW-0732">Signal</keyword>
<feature type="chain" id="PRO_5014998657" description="Thiol:disulfide interchange protein DsbD N-terminal domain-containing protein" evidence="1">
    <location>
        <begin position="38"/>
        <end position="176"/>
    </location>
</feature>
<accession>A0A2L0EV14</accession>
<evidence type="ECO:0000256" key="1">
    <source>
        <dbReference type="SAM" id="SignalP"/>
    </source>
</evidence>
<organism evidence="2 3">
    <name type="scientific">Sorangium cellulosum</name>
    <name type="common">Polyangium cellulosum</name>
    <dbReference type="NCBI Taxonomy" id="56"/>
    <lineage>
        <taxon>Bacteria</taxon>
        <taxon>Pseudomonadati</taxon>
        <taxon>Myxococcota</taxon>
        <taxon>Polyangia</taxon>
        <taxon>Polyangiales</taxon>
        <taxon>Polyangiaceae</taxon>
        <taxon>Sorangium</taxon>
    </lineage>
</organism>
<sequence length="176" mass="18374">MSTQPSTRTRKLFPAATCVVALAGLGLLGAGCSQSEAATARGAAADAPAPAPQQGGKSKVEDAVYTLEMKPTGTYKAGQEGIVEVSLLSKGEYHINDKYPIKFKVAEAAAEGVSYPKPLLKREDGVFEENKGVLKVPFVAAKKGKTKVAGVLSFSICSAANCLMQKQELEAAIDVQ</sequence>
<evidence type="ECO:0000313" key="2">
    <source>
        <dbReference type="EMBL" id="AUX43122.1"/>
    </source>
</evidence>
<protein>
    <recommendedName>
        <fullName evidence="4">Thiol:disulfide interchange protein DsbD N-terminal domain-containing protein</fullName>
    </recommendedName>
</protein>
<dbReference type="EMBL" id="CP012673">
    <property type="protein sequence ID" value="AUX43122.1"/>
    <property type="molecule type" value="Genomic_DNA"/>
</dbReference>
<evidence type="ECO:0008006" key="4">
    <source>
        <dbReference type="Google" id="ProtNLM"/>
    </source>
</evidence>
<dbReference type="OrthoDB" id="5520012at2"/>
<feature type="signal peptide" evidence="1">
    <location>
        <begin position="1"/>
        <end position="37"/>
    </location>
</feature>
<gene>
    <name evidence="2" type="ORF">SOCE26_045640</name>
</gene>
<evidence type="ECO:0000313" key="3">
    <source>
        <dbReference type="Proteomes" id="UP000238348"/>
    </source>
</evidence>
<dbReference type="Proteomes" id="UP000238348">
    <property type="component" value="Chromosome"/>
</dbReference>
<proteinExistence type="predicted"/>
<name>A0A2L0EV14_SORCE</name>